<evidence type="ECO:0000259" key="2">
    <source>
        <dbReference type="PROSITE" id="PS50892"/>
    </source>
</evidence>
<sequence length="154" mass="18181">MCDLGTANGHPFFSADFWRRGVYFSLCCRYIYFHHLMSATSIPTDGDGEVPRHLPTNKRLQQTQAQVVDIMRTNVEKVLERDQKLSQLDDRADVLQAGASQFEAKHETNDYHRNYRFHHLSCDHRFRYQIIVTLCIRFLVRAVSYRRIFRVVSL</sequence>
<dbReference type="PROSITE" id="PS50892">
    <property type="entry name" value="V_SNARE"/>
    <property type="match status" value="1"/>
</dbReference>
<keyword evidence="4" id="KW-1185">Reference proteome</keyword>
<dbReference type="EMBL" id="LUCH01005195">
    <property type="protein sequence ID" value="KAF5398275.1"/>
    <property type="molecule type" value="Genomic_DNA"/>
</dbReference>
<evidence type="ECO:0000313" key="4">
    <source>
        <dbReference type="Proteomes" id="UP000748531"/>
    </source>
</evidence>
<dbReference type="Pfam" id="PF00957">
    <property type="entry name" value="Synaptobrevin"/>
    <property type="match status" value="1"/>
</dbReference>
<organism evidence="3 4">
    <name type="scientific">Paragonimus heterotremus</name>
    <dbReference type="NCBI Taxonomy" id="100268"/>
    <lineage>
        <taxon>Eukaryota</taxon>
        <taxon>Metazoa</taxon>
        <taxon>Spiralia</taxon>
        <taxon>Lophotrochozoa</taxon>
        <taxon>Platyhelminthes</taxon>
        <taxon>Trematoda</taxon>
        <taxon>Digenea</taxon>
        <taxon>Plagiorchiida</taxon>
        <taxon>Troglotremata</taxon>
        <taxon>Troglotrematidae</taxon>
        <taxon>Paragonimus</taxon>
    </lineage>
</organism>
<evidence type="ECO:0000256" key="1">
    <source>
        <dbReference type="PROSITE-ProRule" id="PRU00290"/>
    </source>
</evidence>
<accession>A0A8J4WPB7</accession>
<keyword evidence="1" id="KW-0175">Coiled coil</keyword>
<dbReference type="GO" id="GO:0016192">
    <property type="term" value="P:vesicle-mediated transport"/>
    <property type="evidence" value="ECO:0007669"/>
    <property type="project" value="InterPro"/>
</dbReference>
<dbReference type="SUPFAM" id="SSF58038">
    <property type="entry name" value="SNARE fusion complex"/>
    <property type="match status" value="1"/>
</dbReference>
<dbReference type="PROSITE" id="PS00417">
    <property type="entry name" value="SYNAPTOBREVIN"/>
    <property type="match status" value="1"/>
</dbReference>
<name>A0A8J4WPB7_9TREM</name>
<protein>
    <recommendedName>
        <fullName evidence="2">V-SNARE coiled-coil homology domain-containing protein</fullName>
    </recommendedName>
</protein>
<comment type="caution">
    <text evidence="3">The sequence shown here is derived from an EMBL/GenBank/DDBJ whole genome shotgun (WGS) entry which is preliminary data.</text>
</comment>
<proteinExistence type="predicted"/>
<reference evidence="3" key="1">
    <citation type="submission" date="2019-05" db="EMBL/GenBank/DDBJ databases">
        <title>Annotation for the trematode Paragonimus heterotremus.</title>
        <authorList>
            <person name="Choi Y.-J."/>
        </authorList>
    </citation>
    <scope>NUCLEOTIDE SEQUENCE</scope>
    <source>
        <strain evidence="3">LC</strain>
    </source>
</reference>
<feature type="domain" description="V-SNARE coiled-coil homology" evidence="2">
    <location>
        <begin position="56"/>
        <end position="118"/>
    </location>
</feature>
<evidence type="ECO:0000313" key="3">
    <source>
        <dbReference type="EMBL" id="KAF5398275.1"/>
    </source>
</evidence>
<dbReference type="CDD" id="cd15870">
    <property type="entry name" value="R-SNARE_VAMP2"/>
    <property type="match status" value="1"/>
</dbReference>
<dbReference type="AlphaFoldDB" id="A0A8J4WPB7"/>
<dbReference type="PANTHER" id="PTHR45701">
    <property type="entry name" value="SYNAPTOBREVIN FAMILY MEMBER"/>
    <property type="match status" value="1"/>
</dbReference>
<dbReference type="InterPro" id="IPR001388">
    <property type="entry name" value="Synaptobrevin-like"/>
</dbReference>
<dbReference type="PRINTS" id="PR00219">
    <property type="entry name" value="SYNAPTOBREVN"/>
</dbReference>
<gene>
    <name evidence="3" type="ORF">PHET_08596</name>
</gene>
<dbReference type="Gene3D" id="1.20.5.110">
    <property type="match status" value="1"/>
</dbReference>
<dbReference type="OrthoDB" id="10042941at2759"/>
<dbReference type="Proteomes" id="UP000748531">
    <property type="component" value="Unassembled WGS sequence"/>
</dbReference>
<dbReference type="InterPro" id="IPR016444">
    <property type="entry name" value="Synaptobrevin/VAMP"/>
</dbReference>
<dbReference type="GO" id="GO:0016020">
    <property type="term" value="C:membrane"/>
    <property type="evidence" value="ECO:0007669"/>
    <property type="project" value="InterPro"/>
</dbReference>
<dbReference type="InterPro" id="IPR042855">
    <property type="entry name" value="V_SNARE_CC"/>
</dbReference>